<dbReference type="InterPro" id="IPR030395">
    <property type="entry name" value="GP_PDE_dom"/>
</dbReference>
<dbReference type="Gene3D" id="3.20.20.190">
    <property type="entry name" value="Phosphatidylinositol (PI) phosphodiesterase"/>
    <property type="match status" value="1"/>
</dbReference>
<comment type="caution">
    <text evidence="6">The sequence shown here is derived from an EMBL/GenBank/DDBJ whole genome shotgun (WGS) entry which is preliminary data.</text>
</comment>
<dbReference type="AlphaFoldDB" id="A0A8T2SUJ7"/>
<organism evidence="6 7">
    <name type="scientific">Ceratopteris richardii</name>
    <name type="common">Triangle waterfern</name>
    <dbReference type="NCBI Taxonomy" id="49495"/>
    <lineage>
        <taxon>Eukaryota</taxon>
        <taxon>Viridiplantae</taxon>
        <taxon>Streptophyta</taxon>
        <taxon>Embryophyta</taxon>
        <taxon>Tracheophyta</taxon>
        <taxon>Polypodiopsida</taxon>
        <taxon>Polypodiidae</taxon>
        <taxon>Polypodiales</taxon>
        <taxon>Pteridineae</taxon>
        <taxon>Pteridaceae</taxon>
        <taxon>Parkerioideae</taxon>
        <taxon>Ceratopteris</taxon>
    </lineage>
</organism>
<evidence type="ECO:0000256" key="3">
    <source>
        <dbReference type="ARBA" id="ARBA00022801"/>
    </source>
</evidence>
<feature type="domain" description="GP-PDE" evidence="5">
    <location>
        <begin position="44"/>
        <end position="326"/>
    </location>
</feature>
<evidence type="ECO:0000313" key="6">
    <source>
        <dbReference type="EMBL" id="KAH7366430.1"/>
    </source>
</evidence>
<proteinExistence type="predicted"/>
<gene>
    <name evidence="6" type="ORF">KP509_18G077700</name>
</gene>
<comment type="catalytic activity">
    <reaction evidence="4">
        <text>a sn-glycero-3-phosphodiester + H2O = an alcohol + sn-glycerol 3-phosphate + H(+)</text>
        <dbReference type="Rhea" id="RHEA:12969"/>
        <dbReference type="ChEBI" id="CHEBI:15377"/>
        <dbReference type="ChEBI" id="CHEBI:15378"/>
        <dbReference type="ChEBI" id="CHEBI:30879"/>
        <dbReference type="ChEBI" id="CHEBI:57597"/>
        <dbReference type="ChEBI" id="CHEBI:83408"/>
        <dbReference type="EC" id="3.1.4.46"/>
    </reaction>
</comment>
<keyword evidence="2" id="KW-0319">Glycerol metabolism</keyword>
<evidence type="ECO:0000256" key="2">
    <source>
        <dbReference type="ARBA" id="ARBA00022798"/>
    </source>
</evidence>
<dbReference type="GO" id="GO:0006071">
    <property type="term" value="P:glycerol metabolic process"/>
    <property type="evidence" value="ECO:0007669"/>
    <property type="project" value="UniProtKB-KW"/>
</dbReference>
<keyword evidence="7" id="KW-1185">Reference proteome</keyword>
<dbReference type="EC" id="3.1.4.46" evidence="1"/>
<dbReference type="EMBL" id="CM035423">
    <property type="protein sequence ID" value="KAH7366430.1"/>
    <property type="molecule type" value="Genomic_DNA"/>
</dbReference>
<dbReference type="GO" id="GO:0008889">
    <property type="term" value="F:glycerophosphodiester phosphodiesterase activity"/>
    <property type="evidence" value="ECO:0007669"/>
    <property type="project" value="UniProtKB-EC"/>
</dbReference>
<sequence>MEAISRSDISDSVTSIKSFLARCDHDDERKPKVAIIGHRGVGQNKVAQEPPGFELRPSVRENTLLSFNMAARDGADFVEFDVQVTKDGHPVIFHDDFIIFKEKESDTLAHKRIGDLMLEEFLGIGYQTDSQITERPLYRKNGDGSCSPWTVSADDALCTLKDAFEDVTDSVGFNIELKFDDSVILSHQELKSSIDAILEVVNESSMGRKVYFSSFHPDAVTLIRKQQTVYPVFFLTNGIPDKHTDYRRGSLAAAMEVCLLGDLQGIVAEVKAILQHPEAVQNIKAAGLALLTYGELNNVADILHLQASTGVDGLIVDHVLEMVIESLKDNVQGNHQVVIEA</sequence>
<dbReference type="PANTHER" id="PTHR22958:SF1">
    <property type="entry name" value="GLYCEROPHOSPHOCHOLINE PHOSPHODIESTERASE GPCPD1"/>
    <property type="match status" value="1"/>
</dbReference>
<dbReference type="PROSITE" id="PS51704">
    <property type="entry name" value="GP_PDE"/>
    <property type="match status" value="1"/>
</dbReference>
<dbReference type="InterPro" id="IPR051578">
    <property type="entry name" value="GDPD"/>
</dbReference>
<dbReference type="Proteomes" id="UP000825935">
    <property type="component" value="Chromosome 18"/>
</dbReference>
<dbReference type="OrthoDB" id="1058301at2759"/>
<dbReference type="PANTHER" id="PTHR22958">
    <property type="entry name" value="GLYCEROPHOSPHORYL DIESTER PHOSPHODIESTERASE"/>
    <property type="match status" value="1"/>
</dbReference>
<dbReference type="Pfam" id="PF03009">
    <property type="entry name" value="GDPD"/>
    <property type="match status" value="1"/>
</dbReference>
<dbReference type="GO" id="GO:0046475">
    <property type="term" value="P:glycerophospholipid catabolic process"/>
    <property type="evidence" value="ECO:0007669"/>
    <property type="project" value="TreeGrafter"/>
</dbReference>
<keyword evidence="3" id="KW-0378">Hydrolase</keyword>
<evidence type="ECO:0000256" key="4">
    <source>
        <dbReference type="ARBA" id="ARBA00047512"/>
    </source>
</evidence>
<dbReference type="InterPro" id="IPR017946">
    <property type="entry name" value="PLC-like_Pdiesterase_TIM-brl"/>
</dbReference>
<protein>
    <recommendedName>
        <fullName evidence="1">glycerophosphodiester phosphodiesterase</fullName>
        <ecNumber evidence="1">3.1.4.46</ecNumber>
    </recommendedName>
</protein>
<name>A0A8T2SUJ7_CERRI</name>
<dbReference type="SUPFAM" id="SSF51695">
    <property type="entry name" value="PLC-like phosphodiesterases"/>
    <property type="match status" value="1"/>
</dbReference>
<accession>A0A8T2SUJ7</accession>
<evidence type="ECO:0000256" key="1">
    <source>
        <dbReference type="ARBA" id="ARBA00012247"/>
    </source>
</evidence>
<dbReference type="OMA" id="TICGYEW"/>
<reference evidence="6" key="1">
    <citation type="submission" date="2021-08" db="EMBL/GenBank/DDBJ databases">
        <title>WGS assembly of Ceratopteris richardii.</title>
        <authorList>
            <person name="Marchant D.B."/>
            <person name="Chen G."/>
            <person name="Jenkins J."/>
            <person name="Shu S."/>
            <person name="Leebens-Mack J."/>
            <person name="Grimwood J."/>
            <person name="Schmutz J."/>
            <person name="Soltis P."/>
            <person name="Soltis D."/>
            <person name="Chen Z.-H."/>
        </authorList>
    </citation>
    <scope>NUCLEOTIDE SEQUENCE</scope>
    <source>
        <strain evidence="6">Whitten #5841</strain>
        <tissue evidence="6">Leaf</tissue>
    </source>
</reference>
<evidence type="ECO:0000259" key="5">
    <source>
        <dbReference type="PROSITE" id="PS51704"/>
    </source>
</evidence>
<evidence type="ECO:0000313" key="7">
    <source>
        <dbReference type="Proteomes" id="UP000825935"/>
    </source>
</evidence>